<evidence type="ECO:0000313" key="1">
    <source>
        <dbReference type="EMBL" id="RAV81042.1"/>
    </source>
</evidence>
<dbReference type="GeneID" id="86970713"/>
<comment type="caution">
    <text evidence="1">The sequence shown here is derived from an EMBL/GenBank/DDBJ whole genome shotgun (WGS) entry which is preliminary data.</text>
</comment>
<dbReference type="RefSeq" id="WP_064292444.1">
    <property type="nucleotide sequence ID" value="NZ_JASODG010000001.1"/>
</dbReference>
<protein>
    <submittedName>
        <fullName evidence="1">Uncharacterized protein</fullName>
    </submittedName>
</protein>
<gene>
    <name evidence="1" type="ORF">DBT54_01160</name>
</gene>
<reference evidence="1 2" key="1">
    <citation type="submission" date="2018-04" db="EMBL/GenBank/DDBJ databases">
        <title>Aerococcus urinae genomes.</title>
        <authorList>
            <person name="Hilt E."/>
            <person name="Gilbert N.M."/>
            <person name="Thomas-White K."/>
            <person name="Putonti C."/>
            <person name="Lewis A.L."/>
            <person name="Visck K.L."/>
            <person name="Wolfe A.J."/>
        </authorList>
    </citation>
    <scope>NUCLEOTIDE SEQUENCE [LARGE SCALE GENOMIC DNA]</scope>
    <source>
        <strain evidence="1 2">UMB7480</strain>
    </source>
</reference>
<accession>A0A178HFR7</accession>
<dbReference type="AlphaFoldDB" id="A0A178HFR7"/>
<sequence length="251" mass="28362">MTFIKAEWFRHSKIRAYPFFMLALIMISLAINLYLRLITPYHDFDINLLNGTKIIISLFLMGLTIAFPIITSAFSNKSRFIKEQLVTSQINFKQAYLCDLIIASIYSMVAFVLFIGFSFIFGRTLLGPSLSPLTFGPENISVWQVYLAILVAIVTLLVQAISIHKIIKNSILSTGLFIGISYVLAIILLQTRFFSQTAAYLSLLFPMCNMNYWVGGHISFLSFISLNFVLILAHVGIVLTYNKFKTGLTSH</sequence>
<organism evidence="1 2">
    <name type="scientific">Aerococcus urinae</name>
    <dbReference type="NCBI Taxonomy" id="1376"/>
    <lineage>
        <taxon>Bacteria</taxon>
        <taxon>Bacillati</taxon>
        <taxon>Bacillota</taxon>
        <taxon>Bacilli</taxon>
        <taxon>Lactobacillales</taxon>
        <taxon>Aerococcaceae</taxon>
        <taxon>Aerococcus</taxon>
    </lineage>
</organism>
<evidence type="ECO:0000313" key="2">
    <source>
        <dbReference type="Proteomes" id="UP000251923"/>
    </source>
</evidence>
<dbReference type="Proteomes" id="UP000251923">
    <property type="component" value="Unassembled WGS sequence"/>
</dbReference>
<proteinExistence type="predicted"/>
<name>A0A178HFR7_9LACT</name>
<dbReference type="EMBL" id="QMHM01000002">
    <property type="protein sequence ID" value="RAV81042.1"/>
    <property type="molecule type" value="Genomic_DNA"/>
</dbReference>